<name>A0A556B320_9BURK</name>
<dbReference type="Pfam" id="PF08352">
    <property type="entry name" value="oligo_HPY"/>
    <property type="match status" value="1"/>
</dbReference>
<evidence type="ECO:0000313" key="8">
    <source>
        <dbReference type="EMBL" id="TSH99245.1"/>
    </source>
</evidence>
<dbReference type="NCBIfam" id="TIGR01727">
    <property type="entry name" value="oligo_HPY"/>
    <property type="match status" value="1"/>
</dbReference>
<protein>
    <submittedName>
        <fullName evidence="8">ATP-binding cassette domain-containing protein</fullName>
    </submittedName>
</protein>
<keyword evidence="2" id="KW-0813">Transport</keyword>
<evidence type="ECO:0000256" key="1">
    <source>
        <dbReference type="ARBA" id="ARBA00005417"/>
    </source>
</evidence>
<proteinExistence type="inferred from homology"/>
<evidence type="ECO:0000256" key="4">
    <source>
        <dbReference type="ARBA" id="ARBA00022741"/>
    </source>
</evidence>
<keyword evidence="9" id="KW-1185">Reference proteome</keyword>
<organism evidence="8 9">
    <name type="scientific">Verticiella sediminum</name>
    <dbReference type="NCBI Taxonomy" id="1247510"/>
    <lineage>
        <taxon>Bacteria</taxon>
        <taxon>Pseudomonadati</taxon>
        <taxon>Pseudomonadota</taxon>
        <taxon>Betaproteobacteria</taxon>
        <taxon>Burkholderiales</taxon>
        <taxon>Alcaligenaceae</taxon>
        <taxon>Verticiella</taxon>
    </lineage>
</organism>
<dbReference type="PROSITE" id="PS00211">
    <property type="entry name" value="ABC_TRANSPORTER_1"/>
    <property type="match status" value="1"/>
</dbReference>
<dbReference type="GO" id="GO:0055085">
    <property type="term" value="P:transmembrane transport"/>
    <property type="evidence" value="ECO:0007669"/>
    <property type="project" value="UniProtKB-ARBA"/>
</dbReference>
<dbReference type="CDD" id="cd03257">
    <property type="entry name" value="ABC_NikE_OppD_transporters"/>
    <property type="match status" value="1"/>
</dbReference>
<dbReference type="GO" id="GO:0016887">
    <property type="term" value="F:ATP hydrolysis activity"/>
    <property type="evidence" value="ECO:0007669"/>
    <property type="project" value="InterPro"/>
</dbReference>
<dbReference type="RefSeq" id="WP_143946154.1">
    <property type="nucleotide sequence ID" value="NZ_BAABMB010000001.1"/>
</dbReference>
<keyword evidence="3" id="KW-1003">Cell membrane</keyword>
<keyword evidence="4" id="KW-0547">Nucleotide-binding</keyword>
<accession>A0A556B320</accession>
<dbReference type="AlphaFoldDB" id="A0A556B320"/>
<gene>
    <name evidence="8" type="ORF">FOZ76_00500</name>
</gene>
<comment type="caution">
    <text evidence="8">The sequence shown here is derived from an EMBL/GenBank/DDBJ whole genome shotgun (WGS) entry which is preliminary data.</text>
</comment>
<evidence type="ECO:0000256" key="5">
    <source>
        <dbReference type="ARBA" id="ARBA00022840"/>
    </source>
</evidence>
<dbReference type="PANTHER" id="PTHR43776">
    <property type="entry name" value="TRANSPORT ATP-BINDING PROTEIN"/>
    <property type="match status" value="1"/>
</dbReference>
<evidence type="ECO:0000256" key="2">
    <source>
        <dbReference type="ARBA" id="ARBA00022448"/>
    </source>
</evidence>
<dbReference type="PROSITE" id="PS50893">
    <property type="entry name" value="ABC_TRANSPORTER_2"/>
    <property type="match status" value="1"/>
</dbReference>
<dbReference type="SMART" id="SM00382">
    <property type="entry name" value="AAA"/>
    <property type="match status" value="1"/>
</dbReference>
<keyword evidence="3" id="KW-0472">Membrane</keyword>
<dbReference type="Gene3D" id="3.40.50.300">
    <property type="entry name" value="P-loop containing nucleotide triphosphate hydrolases"/>
    <property type="match status" value="1"/>
</dbReference>
<evidence type="ECO:0000256" key="3">
    <source>
        <dbReference type="ARBA" id="ARBA00022475"/>
    </source>
</evidence>
<dbReference type="InterPro" id="IPR050319">
    <property type="entry name" value="ABC_transp_ATP-bind"/>
</dbReference>
<dbReference type="InterPro" id="IPR027417">
    <property type="entry name" value="P-loop_NTPase"/>
</dbReference>
<dbReference type="InterPro" id="IPR017871">
    <property type="entry name" value="ABC_transporter-like_CS"/>
</dbReference>
<dbReference type="GO" id="GO:0005524">
    <property type="term" value="F:ATP binding"/>
    <property type="evidence" value="ECO:0007669"/>
    <property type="project" value="UniProtKB-KW"/>
</dbReference>
<dbReference type="Pfam" id="PF00005">
    <property type="entry name" value="ABC_tran"/>
    <property type="match status" value="1"/>
</dbReference>
<sequence>MTLACLSPETGPLLEVRHIVKTYPARGARRVQAVSDVSFDLARGETLGIVGESGSGKSTLARALLALPHPDSGSVSLAGSPVLAVGKAHLRELRRQMQMVFQDPLSSLNPAQRVFDIVEMPLVAVGGYTRPERRRLAGEALASVGLDPARFGQRKPYEISGGQCQRVSIARALVLDPRLLVCDEPVSALDVSVQAQVLNLLEDIKDARALTLLFISHDLSVVRGISDRVMVMYLGKVCEIAPTQALYANPRHPYTATLLDAVPTLEPSRRSPSRPMVRGETPSPLNMPSGCRFRTRCPRAEARCAAEEPPLRALADGAAHQVACHFPLAGHAGVAGDASSARRHATLHGAGAELRVAAC</sequence>
<evidence type="ECO:0000259" key="7">
    <source>
        <dbReference type="PROSITE" id="PS50893"/>
    </source>
</evidence>
<dbReference type="GO" id="GO:0015833">
    <property type="term" value="P:peptide transport"/>
    <property type="evidence" value="ECO:0007669"/>
    <property type="project" value="InterPro"/>
</dbReference>
<dbReference type="FunFam" id="3.40.50.300:FF:000016">
    <property type="entry name" value="Oligopeptide ABC transporter ATP-binding component"/>
    <property type="match status" value="1"/>
</dbReference>
<dbReference type="InterPro" id="IPR013563">
    <property type="entry name" value="Oligopep_ABC_C"/>
</dbReference>
<evidence type="ECO:0000256" key="6">
    <source>
        <dbReference type="SAM" id="MobiDB-lite"/>
    </source>
</evidence>
<dbReference type="InterPro" id="IPR003593">
    <property type="entry name" value="AAA+_ATPase"/>
</dbReference>
<dbReference type="OrthoDB" id="9802772at2"/>
<evidence type="ECO:0000313" key="9">
    <source>
        <dbReference type="Proteomes" id="UP000318405"/>
    </source>
</evidence>
<feature type="domain" description="ABC transporter" evidence="7">
    <location>
        <begin position="14"/>
        <end position="259"/>
    </location>
</feature>
<comment type="similarity">
    <text evidence="1">Belongs to the ABC transporter superfamily.</text>
</comment>
<dbReference type="PANTHER" id="PTHR43776:SF7">
    <property type="entry name" value="D,D-DIPEPTIDE TRANSPORT ATP-BINDING PROTEIN DDPF-RELATED"/>
    <property type="match status" value="1"/>
</dbReference>
<dbReference type="SUPFAM" id="SSF52540">
    <property type="entry name" value="P-loop containing nucleoside triphosphate hydrolases"/>
    <property type="match status" value="1"/>
</dbReference>
<dbReference type="Proteomes" id="UP000318405">
    <property type="component" value="Unassembled WGS sequence"/>
</dbReference>
<keyword evidence="5 8" id="KW-0067">ATP-binding</keyword>
<dbReference type="EMBL" id="VLTJ01000001">
    <property type="protein sequence ID" value="TSH99245.1"/>
    <property type="molecule type" value="Genomic_DNA"/>
</dbReference>
<dbReference type="InterPro" id="IPR003439">
    <property type="entry name" value="ABC_transporter-like_ATP-bd"/>
</dbReference>
<reference evidence="8 9" key="1">
    <citation type="submission" date="2019-07" db="EMBL/GenBank/DDBJ databases">
        <title>Qingshengfaniella alkalisoli gen. nov., sp. nov., isolated from saline soil.</title>
        <authorList>
            <person name="Xu L."/>
            <person name="Huang X.-X."/>
            <person name="Sun J.-Q."/>
        </authorList>
    </citation>
    <scope>NUCLEOTIDE SEQUENCE [LARGE SCALE GENOMIC DNA]</scope>
    <source>
        <strain evidence="8 9">DSM 27279</strain>
    </source>
</reference>
<feature type="region of interest" description="Disordered" evidence="6">
    <location>
        <begin position="266"/>
        <end position="285"/>
    </location>
</feature>